<dbReference type="PROSITE" id="PS01275">
    <property type="entry name" value="EFP"/>
    <property type="match status" value="1"/>
</dbReference>
<reference evidence="13 14" key="2">
    <citation type="journal article" date="2014" name="Curr. Biol.">
        <title>Symbiont-Supplemented Maternal Investment Underpinning Host's Ecological Adaptation.</title>
        <authorList>
            <person name="Kaiwa N."/>
            <person name="Hosokawa T."/>
            <person name="Nikoh N."/>
            <person name="Tanahashi M."/>
            <person name="Moriyama M."/>
            <person name="Meng X.Y."/>
            <person name="Maeda T."/>
            <person name="Yamaguchi K."/>
            <person name="Shigenobu S."/>
            <person name="Ito M."/>
            <person name="Fukatsu T."/>
        </authorList>
    </citation>
    <scope>NUCLEOTIDE SEQUENCE [LARGE SCALE GENOMIC DNA]</scope>
    <source>
        <strain evidence="13 14">UwTKB</strain>
    </source>
</reference>
<dbReference type="Proteomes" id="UP000031627">
    <property type="component" value="Chromosome"/>
</dbReference>
<dbReference type="Pfam" id="PF08207">
    <property type="entry name" value="EFP_N"/>
    <property type="match status" value="1"/>
</dbReference>
<dbReference type="HAMAP" id="MF_00141">
    <property type="entry name" value="EF_P"/>
    <property type="match status" value="1"/>
</dbReference>
<dbReference type="RefSeq" id="WP_041063688.1">
    <property type="nucleotide sequence ID" value="NZ_AP014521.1"/>
</dbReference>
<dbReference type="CDD" id="cd04470">
    <property type="entry name" value="S1_EF-P_repeat_1"/>
    <property type="match status" value="1"/>
</dbReference>
<evidence type="ECO:0000313" key="14">
    <source>
        <dbReference type="Proteomes" id="UP000031627"/>
    </source>
</evidence>
<dbReference type="InterPro" id="IPR012340">
    <property type="entry name" value="NA-bd_OB-fold"/>
</dbReference>
<comment type="function">
    <text evidence="8">Involved in peptide bond synthesis. Alleviates ribosome stalling that occurs when 3 or more consecutive Pro residues or the sequence PPG is present in a protein, possibly by augmenting the peptidyl transferase activity of the ribosome. Modification of Lys-34 is required for alleviation.</text>
</comment>
<dbReference type="Gene3D" id="2.30.30.30">
    <property type="match status" value="1"/>
</dbReference>
<dbReference type="GO" id="GO:0005829">
    <property type="term" value="C:cytosol"/>
    <property type="evidence" value="ECO:0007669"/>
    <property type="project" value="UniProtKB-ARBA"/>
</dbReference>
<keyword evidence="6 8" id="KW-0648">Protein biosynthesis</keyword>
<evidence type="ECO:0000256" key="10">
    <source>
        <dbReference type="RuleBase" id="RU004389"/>
    </source>
</evidence>
<protein>
    <recommendedName>
        <fullName evidence="8 9">Elongation factor P</fullName>
        <shortName evidence="8">EF-P</shortName>
    </recommendedName>
</protein>
<feature type="modified residue" description="N6-(3,6-diaminohexanoyl)-5-hydroxylysine" evidence="8">
    <location>
        <position position="34"/>
    </location>
</feature>
<dbReference type="AlphaFoldDB" id="A0A090AR65"/>
<evidence type="ECO:0000256" key="8">
    <source>
        <dbReference type="HAMAP-Rule" id="MF_00141"/>
    </source>
</evidence>
<keyword evidence="14" id="KW-1185">Reference proteome</keyword>
<evidence type="ECO:0000313" key="13">
    <source>
        <dbReference type="EMBL" id="BAP58867.1"/>
    </source>
</evidence>
<dbReference type="PANTHER" id="PTHR30053:SF12">
    <property type="entry name" value="ELONGATION FACTOR P (EF-P) FAMILY PROTEIN"/>
    <property type="match status" value="1"/>
</dbReference>
<comment type="PTM">
    <text evidence="8">May be beta-lysylated on the epsilon-amino group of Lys-34 by the combined action of EpmA and EpmB, and then hydroxylated on the C5 position of the same residue by EpmC (if this protein is present). Lysylation is critical for the stimulatory effect of EF-P on peptide-bond formation. The lysylation moiety may extend toward the peptidyltransferase center and stabilize the terminal 3-CCA end of the tRNA. Hydroxylation of the C5 position on Lys-34 may allow additional potential stabilizing hydrogen-bond interactions with the P-tRNA.</text>
</comment>
<dbReference type="Pfam" id="PF09285">
    <property type="entry name" value="Elong-fact-P_C"/>
    <property type="match status" value="1"/>
</dbReference>
<dbReference type="EMBL" id="AP014521">
    <property type="protein sequence ID" value="BAP58867.1"/>
    <property type="molecule type" value="Genomic_DNA"/>
</dbReference>
<evidence type="ECO:0000256" key="1">
    <source>
        <dbReference type="ARBA" id="ARBA00004496"/>
    </source>
</evidence>
<dbReference type="GO" id="GO:0043043">
    <property type="term" value="P:peptide biosynthetic process"/>
    <property type="evidence" value="ECO:0007669"/>
    <property type="project" value="InterPro"/>
</dbReference>
<evidence type="ECO:0000259" key="12">
    <source>
        <dbReference type="SMART" id="SM01185"/>
    </source>
</evidence>
<dbReference type="FunFam" id="2.40.50.140:FF:000004">
    <property type="entry name" value="Elongation factor P"/>
    <property type="match status" value="1"/>
</dbReference>
<dbReference type="HOGENOM" id="CLU_074944_0_0_6"/>
<dbReference type="Pfam" id="PF01132">
    <property type="entry name" value="EFP"/>
    <property type="match status" value="1"/>
</dbReference>
<dbReference type="InterPro" id="IPR013852">
    <property type="entry name" value="Transl_elong_P/YeiP_CS"/>
</dbReference>
<dbReference type="Gene3D" id="2.40.50.140">
    <property type="entry name" value="Nucleic acid-binding proteins"/>
    <property type="match status" value="2"/>
</dbReference>
<evidence type="ECO:0000256" key="6">
    <source>
        <dbReference type="ARBA" id="ARBA00022917"/>
    </source>
</evidence>
<dbReference type="InterPro" id="IPR020599">
    <property type="entry name" value="Transl_elong_fac_P/YeiP"/>
</dbReference>
<dbReference type="FunFam" id="2.40.50.140:FF:000009">
    <property type="entry name" value="Elongation factor P"/>
    <property type="match status" value="1"/>
</dbReference>
<evidence type="ECO:0000259" key="11">
    <source>
        <dbReference type="SMART" id="SM00841"/>
    </source>
</evidence>
<dbReference type="KEGG" id="sbw:TGUWTKB_6480"/>
<dbReference type="InterPro" id="IPR013185">
    <property type="entry name" value="Transl_elong_KOW-like"/>
</dbReference>
<keyword evidence="4 8" id="KW-0963">Cytoplasm</keyword>
<dbReference type="STRING" id="1410383.TGUWTKB_6480"/>
<dbReference type="FunFam" id="2.30.30.30:FF:000003">
    <property type="entry name" value="Elongation factor P"/>
    <property type="match status" value="1"/>
</dbReference>
<dbReference type="PIRSF" id="PIRSF005901">
    <property type="entry name" value="EF-P"/>
    <property type="match status" value="1"/>
</dbReference>
<dbReference type="InterPro" id="IPR015365">
    <property type="entry name" value="Elong-fact-P_C"/>
</dbReference>
<organism evidence="13 14">
    <name type="scientific">Candidatus Tachikawaea gelatinosa</name>
    <dbReference type="NCBI Taxonomy" id="1410383"/>
    <lineage>
        <taxon>Bacteria</taxon>
        <taxon>Pseudomonadati</taxon>
        <taxon>Pseudomonadota</taxon>
        <taxon>Gammaproteobacteria</taxon>
        <taxon>Enterobacterales</taxon>
        <taxon>Enterobacteriaceae</taxon>
        <taxon>Candidatus Tachikawaea</taxon>
    </lineage>
</organism>
<evidence type="ECO:0000256" key="4">
    <source>
        <dbReference type="ARBA" id="ARBA00022490"/>
    </source>
</evidence>
<dbReference type="InterPro" id="IPR014722">
    <property type="entry name" value="Rib_uL2_dom2"/>
</dbReference>
<sequence>MPSYLINNLRIGAKILFENKPYVIESNDFTKPGKGQAFNKVKIRQLINGKLIEKTFRSTELINTADIFDCTLIYLYQEGELYYFMNNNNFDQLSVEQKIIGDNYQWLKNQVEYIITLWNNVPISITPPNFLELKIIKTDPSIKGETSTATTKNAILSTGASIKVPSFIEIGETVKIDTRSKSYVSRVIK</sequence>
<dbReference type="SMART" id="SM00841">
    <property type="entry name" value="Elong-fact-P_C"/>
    <property type="match status" value="1"/>
</dbReference>
<dbReference type="SMART" id="SM01185">
    <property type="entry name" value="EFP"/>
    <property type="match status" value="1"/>
</dbReference>
<evidence type="ECO:0000256" key="3">
    <source>
        <dbReference type="ARBA" id="ARBA00009479"/>
    </source>
</evidence>
<accession>A0A090AR65</accession>
<dbReference type="GO" id="GO:0003746">
    <property type="term" value="F:translation elongation factor activity"/>
    <property type="evidence" value="ECO:0007669"/>
    <property type="project" value="UniProtKB-UniRule"/>
</dbReference>
<proteinExistence type="inferred from homology"/>
<gene>
    <name evidence="8 13" type="primary">efp</name>
    <name evidence="13" type="ORF">TGUWTKB_6480</name>
</gene>
<dbReference type="SUPFAM" id="SSF50249">
    <property type="entry name" value="Nucleic acid-binding proteins"/>
    <property type="match status" value="2"/>
</dbReference>
<keyword evidence="7 8" id="KW-0379">Hydroxylation</keyword>
<dbReference type="UniPathway" id="UPA00345"/>
<evidence type="ECO:0000256" key="5">
    <source>
        <dbReference type="ARBA" id="ARBA00022768"/>
    </source>
</evidence>
<name>A0A090AR65_9ENTR</name>
<feature type="domain" description="Translation elongation factor P/YeiP central" evidence="12">
    <location>
        <begin position="69"/>
        <end position="123"/>
    </location>
</feature>
<dbReference type="InterPro" id="IPR001059">
    <property type="entry name" value="Transl_elong_P/YeiP_cen"/>
</dbReference>
<dbReference type="OrthoDB" id="9801844at2"/>
<dbReference type="NCBIfam" id="NF001810">
    <property type="entry name" value="PRK00529.1"/>
    <property type="match status" value="1"/>
</dbReference>
<dbReference type="InterPro" id="IPR011768">
    <property type="entry name" value="Transl_elongation_fac_P"/>
</dbReference>
<evidence type="ECO:0000256" key="7">
    <source>
        <dbReference type="ARBA" id="ARBA00023278"/>
    </source>
</evidence>
<dbReference type="InterPro" id="IPR008991">
    <property type="entry name" value="Translation_prot_SH3-like_sf"/>
</dbReference>
<evidence type="ECO:0000256" key="2">
    <source>
        <dbReference type="ARBA" id="ARBA00004815"/>
    </source>
</evidence>
<feature type="domain" description="Elongation factor P C-terminal" evidence="11">
    <location>
        <begin position="131"/>
        <end position="186"/>
    </location>
</feature>
<evidence type="ECO:0000256" key="9">
    <source>
        <dbReference type="NCBIfam" id="TIGR00038"/>
    </source>
</evidence>
<keyword evidence="5 8" id="KW-0251">Elongation factor</keyword>
<dbReference type="PANTHER" id="PTHR30053">
    <property type="entry name" value="ELONGATION FACTOR P"/>
    <property type="match status" value="1"/>
</dbReference>
<comment type="similarity">
    <text evidence="3 8 10">Belongs to the elongation factor P family.</text>
</comment>
<dbReference type="NCBIfam" id="TIGR00038">
    <property type="entry name" value="efp"/>
    <property type="match status" value="1"/>
</dbReference>
<reference evidence="14" key="1">
    <citation type="submission" date="2013-11" db="EMBL/GenBank/DDBJ databases">
        <title>Symbiont-containing voluminous jelly as an extraordinary maternal gift for overwintering insect nymphs.</title>
        <authorList>
            <person name="Kaiwa N."/>
            <person name="Hosokawa T."/>
            <person name="Nikoh N."/>
            <person name="Meng X.Y."/>
            <person name="Tanahashi M."/>
            <person name="Moriyama M."/>
            <person name="Maeda T."/>
            <person name="Yamaguchi K."/>
            <person name="Shigenobu S."/>
            <person name="Ito M."/>
            <person name="Fukatsu T."/>
        </authorList>
    </citation>
    <scope>NUCLEOTIDE SEQUENCE [LARGE SCALE GENOMIC DNA]</scope>
    <source>
        <strain evidence="14">UwTKB</strain>
    </source>
</reference>
<dbReference type="SUPFAM" id="SSF50104">
    <property type="entry name" value="Translation proteins SH3-like domain"/>
    <property type="match status" value="1"/>
</dbReference>
<comment type="pathway">
    <text evidence="2 8">Protein biosynthesis; polypeptide chain elongation.</text>
</comment>
<comment type="subcellular location">
    <subcellularLocation>
        <location evidence="1 8">Cytoplasm</location>
    </subcellularLocation>
</comment>